<sequence>MELSSVKVTNRDVLGIRSDCRLISDGVVVLFLFESARRRMPSSIHHLPPSPVGLSTGSSWSLMSMYLHRSSADLLWSVLSPPVACIIIPIGFLRSWPLREKEEEGVGRRVETRVALWERGNFTSQSTASPPFRQAPFDGILSCSIKAGTAWNLLPLDPPGQF</sequence>
<gene>
    <name evidence="1" type="ORF">M440DRAFT_1057454</name>
</gene>
<keyword evidence="2" id="KW-1185">Reference proteome</keyword>
<reference evidence="1 2" key="1">
    <citation type="submission" date="2016-07" db="EMBL/GenBank/DDBJ databases">
        <title>Multiple horizontal gene transfer events from other fungi enriched the ability of initially mycotrophic Trichoderma (Ascomycota) to feed on dead plant biomass.</title>
        <authorList>
            <consortium name="DOE Joint Genome Institute"/>
            <person name="Aerts A."/>
            <person name="Atanasova L."/>
            <person name="Chenthamara K."/>
            <person name="Zhang J."/>
            <person name="Grujic M."/>
            <person name="Henrissat B."/>
            <person name="Kuo A."/>
            <person name="Salamov A."/>
            <person name="Lipzen A."/>
            <person name="Labutti K."/>
            <person name="Barry K."/>
            <person name="Miao Y."/>
            <person name="Rahimi M.J."/>
            <person name="Shen Q."/>
            <person name="Grigoriev I.V."/>
            <person name="Kubicek C.P."/>
            <person name="Druzhinina I.S."/>
        </authorList>
    </citation>
    <scope>NUCLEOTIDE SEQUENCE [LARGE SCALE GENOMIC DNA]</scope>
    <source>
        <strain evidence="1 2">ATCC 18648</strain>
    </source>
</reference>
<dbReference type="EMBL" id="KZ679137">
    <property type="protein sequence ID" value="PTB74014.1"/>
    <property type="molecule type" value="Genomic_DNA"/>
</dbReference>
<organism evidence="1 2">
    <name type="scientific">Trichoderma longibrachiatum ATCC 18648</name>
    <dbReference type="NCBI Taxonomy" id="983965"/>
    <lineage>
        <taxon>Eukaryota</taxon>
        <taxon>Fungi</taxon>
        <taxon>Dikarya</taxon>
        <taxon>Ascomycota</taxon>
        <taxon>Pezizomycotina</taxon>
        <taxon>Sordariomycetes</taxon>
        <taxon>Hypocreomycetidae</taxon>
        <taxon>Hypocreales</taxon>
        <taxon>Hypocreaceae</taxon>
        <taxon>Trichoderma</taxon>
    </lineage>
</organism>
<dbReference type="Proteomes" id="UP000240760">
    <property type="component" value="Unassembled WGS sequence"/>
</dbReference>
<accession>A0A2T4BXL2</accession>
<proteinExistence type="predicted"/>
<dbReference type="AlphaFoldDB" id="A0A2T4BXL2"/>
<protein>
    <submittedName>
        <fullName evidence="1">Uncharacterized protein</fullName>
    </submittedName>
</protein>
<name>A0A2T4BXL2_TRILO</name>
<evidence type="ECO:0000313" key="1">
    <source>
        <dbReference type="EMBL" id="PTB74014.1"/>
    </source>
</evidence>
<evidence type="ECO:0000313" key="2">
    <source>
        <dbReference type="Proteomes" id="UP000240760"/>
    </source>
</evidence>